<protein>
    <submittedName>
        <fullName evidence="4">DUF2382 domain-containing protein</fullName>
    </submittedName>
</protein>
<dbReference type="PANTHER" id="PTHR38463">
    <property type="entry name" value="STRESS RESPONSE PROTEIN YSNF"/>
    <property type="match status" value="1"/>
</dbReference>
<dbReference type="InterPro" id="IPR052967">
    <property type="entry name" value="Stress_Response_Assoc"/>
</dbReference>
<dbReference type="GO" id="GO:0019684">
    <property type="term" value="P:photosynthesis, light reaction"/>
    <property type="evidence" value="ECO:0007669"/>
    <property type="project" value="InterPro"/>
</dbReference>
<sequence length="256" mass="28429">MIDQDQVQRLIGRDAYGSDGDKIGRVGQVFLDDQTGRPDFATVNTGLFGMSESFVPLVEAMLTDAGLSVPFTKERVKDAPNVSPDDGHLSEEDEQLLFEYYGLGYAARAERHRDDSGNAGDDVVGRDTSGPTTDQAMTRSEERLDVGTQRQEAGRVRLRKYVETEQVQTTVPVQRERAVVEREPITDANIDAATSGPEISEEEHEVVLHEEKPVVGTHTEPVERVRLGKEQRTDEETVSGEVRKERIETDGDIDSK</sequence>
<dbReference type="InterPro" id="IPR019060">
    <property type="entry name" value="DUF2382"/>
</dbReference>
<dbReference type="Pfam" id="PF09557">
    <property type="entry name" value="DUF2382"/>
    <property type="match status" value="1"/>
</dbReference>
<dbReference type="SUPFAM" id="SSF50346">
    <property type="entry name" value="PRC-barrel domain"/>
    <property type="match status" value="1"/>
</dbReference>
<dbReference type="AlphaFoldDB" id="A0A4R0KBF9"/>
<dbReference type="Gene3D" id="3.90.50.10">
    <property type="entry name" value="Photosynthetic Reaction Center, subunit H, domain 2"/>
    <property type="match status" value="1"/>
</dbReference>
<accession>A0A4R0KBF9</accession>
<proteinExistence type="predicted"/>
<name>A0A4R0KBF9_9ACTN</name>
<feature type="domain" description="DUF2382" evidence="3">
    <location>
        <begin position="137"/>
        <end position="248"/>
    </location>
</feature>
<dbReference type="PANTHER" id="PTHR38463:SF1">
    <property type="entry name" value="STRESS RESPONSE PROTEIN YSNF"/>
    <property type="match status" value="1"/>
</dbReference>
<feature type="region of interest" description="Disordered" evidence="1">
    <location>
        <begin position="193"/>
        <end position="256"/>
    </location>
</feature>
<feature type="compositionally biased region" description="Basic and acidic residues" evidence="1">
    <location>
        <begin position="220"/>
        <end position="256"/>
    </location>
</feature>
<evidence type="ECO:0000259" key="3">
    <source>
        <dbReference type="Pfam" id="PF09557"/>
    </source>
</evidence>
<gene>
    <name evidence="4" type="ORF">E0H73_35805</name>
</gene>
<dbReference type="InterPro" id="IPR014747">
    <property type="entry name" value="Bac_photo_RC_H_C"/>
</dbReference>
<dbReference type="GO" id="GO:0030077">
    <property type="term" value="C:plasma membrane light-harvesting complex"/>
    <property type="evidence" value="ECO:0007669"/>
    <property type="project" value="InterPro"/>
</dbReference>
<keyword evidence="5" id="KW-1185">Reference proteome</keyword>
<feature type="domain" description="PRC-barrel" evidence="2">
    <location>
        <begin position="6"/>
        <end position="60"/>
    </location>
</feature>
<reference evidence="4 5" key="1">
    <citation type="submission" date="2019-02" db="EMBL/GenBank/DDBJ databases">
        <title>Kribbella capetownensis sp. nov. and Kribbella speibonae sp. nov., isolated from soil.</title>
        <authorList>
            <person name="Curtis S.M."/>
            <person name="Norton I."/>
            <person name="Everest G.J."/>
            <person name="Meyers P.R."/>
        </authorList>
    </citation>
    <scope>NUCLEOTIDE SEQUENCE [LARGE SCALE GENOMIC DNA]</scope>
    <source>
        <strain evidence="4 5">NRRL B-24813</strain>
    </source>
</reference>
<feature type="region of interest" description="Disordered" evidence="1">
    <location>
        <begin position="111"/>
        <end position="151"/>
    </location>
</feature>
<evidence type="ECO:0000313" key="4">
    <source>
        <dbReference type="EMBL" id="TCC55298.1"/>
    </source>
</evidence>
<dbReference type="Proteomes" id="UP000291144">
    <property type="component" value="Unassembled WGS sequence"/>
</dbReference>
<dbReference type="Pfam" id="PF05239">
    <property type="entry name" value="PRC"/>
    <property type="match status" value="1"/>
</dbReference>
<evidence type="ECO:0000259" key="2">
    <source>
        <dbReference type="Pfam" id="PF05239"/>
    </source>
</evidence>
<dbReference type="EMBL" id="SJKB01000015">
    <property type="protein sequence ID" value="TCC55298.1"/>
    <property type="molecule type" value="Genomic_DNA"/>
</dbReference>
<evidence type="ECO:0000256" key="1">
    <source>
        <dbReference type="SAM" id="MobiDB-lite"/>
    </source>
</evidence>
<dbReference type="RefSeq" id="WP_131364014.1">
    <property type="nucleotide sequence ID" value="NZ_SJKB01000015.1"/>
</dbReference>
<dbReference type="InterPro" id="IPR011033">
    <property type="entry name" value="PRC_barrel-like_sf"/>
</dbReference>
<feature type="compositionally biased region" description="Polar residues" evidence="1">
    <location>
        <begin position="129"/>
        <end position="138"/>
    </location>
</feature>
<evidence type="ECO:0000313" key="5">
    <source>
        <dbReference type="Proteomes" id="UP000291144"/>
    </source>
</evidence>
<comment type="caution">
    <text evidence="4">The sequence shown here is derived from an EMBL/GenBank/DDBJ whole genome shotgun (WGS) entry which is preliminary data.</text>
</comment>
<organism evidence="4 5">
    <name type="scientific">Kribbella pittospori</name>
    <dbReference type="NCBI Taxonomy" id="722689"/>
    <lineage>
        <taxon>Bacteria</taxon>
        <taxon>Bacillati</taxon>
        <taxon>Actinomycetota</taxon>
        <taxon>Actinomycetes</taxon>
        <taxon>Propionibacteriales</taxon>
        <taxon>Kribbellaceae</taxon>
        <taxon>Kribbella</taxon>
    </lineage>
</organism>
<dbReference type="InterPro" id="IPR027275">
    <property type="entry name" value="PRC-brl_dom"/>
</dbReference>
<dbReference type="OrthoDB" id="3712018at2"/>